<keyword evidence="2" id="KW-0805">Transcription regulation</keyword>
<gene>
    <name evidence="6" type="ORF">AOX59_08285</name>
</gene>
<dbReference type="Gene3D" id="3.40.190.290">
    <property type="match status" value="1"/>
</dbReference>
<dbReference type="Gene3D" id="1.10.10.10">
    <property type="entry name" value="Winged helix-like DNA-binding domain superfamily/Winged helix DNA-binding domain"/>
    <property type="match status" value="1"/>
</dbReference>
<dbReference type="InterPro" id="IPR005119">
    <property type="entry name" value="LysR_subst-bd"/>
</dbReference>
<dbReference type="Pfam" id="PF00126">
    <property type="entry name" value="HTH_1"/>
    <property type="match status" value="1"/>
</dbReference>
<name>A0A0U3W5Z7_9BACI</name>
<dbReference type="PANTHER" id="PTHR30126">
    <property type="entry name" value="HTH-TYPE TRANSCRIPTIONAL REGULATOR"/>
    <property type="match status" value="1"/>
</dbReference>
<dbReference type="OrthoDB" id="9785745at2"/>
<comment type="similarity">
    <text evidence="1">Belongs to the LysR transcriptional regulatory family.</text>
</comment>
<proteinExistence type="inferred from homology"/>
<dbReference type="AlphaFoldDB" id="A0A0U3W5Z7"/>
<dbReference type="InterPro" id="IPR036388">
    <property type="entry name" value="WH-like_DNA-bd_sf"/>
</dbReference>
<dbReference type="GO" id="GO:0003677">
    <property type="term" value="F:DNA binding"/>
    <property type="evidence" value="ECO:0007669"/>
    <property type="project" value="UniProtKB-KW"/>
</dbReference>
<dbReference type="SUPFAM" id="SSF46785">
    <property type="entry name" value="Winged helix' DNA-binding domain"/>
    <property type="match status" value="1"/>
</dbReference>
<dbReference type="InterPro" id="IPR036390">
    <property type="entry name" value="WH_DNA-bd_sf"/>
</dbReference>
<evidence type="ECO:0000259" key="5">
    <source>
        <dbReference type="PROSITE" id="PS50931"/>
    </source>
</evidence>
<evidence type="ECO:0000256" key="2">
    <source>
        <dbReference type="ARBA" id="ARBA00023015"/>
    </source>
</evidence>
<protein>
    <recommendedName>
        <fullName evidence="5">HTH lysR-type domain-containing protein</fullName>
    </recommendedName>
</protein>
<evidence type="ECO:0000313" key="6">
    <source>
        <dbReference type="EMBL" id="ALX48608.1"/>
    </source>
</evidence>
<evidence type="ECO:0000313" key="7">
    <source>
        <dbReference type="Proteomes" id="UP000050331"/>
    </source>
</evidence>
<dbReference type="InterPro" id="IPR000847">
    <property type="entry name" value="LysR_HTH_N"/>
</dbReference>
<dbReference type="KEGG" id="lao:AOX59_08285"/>
<dbReference type="RefSeq" id="WP_068444500.1">
    <property type="nucleotide sequence ID" value="NZ_CP013862.1"/>
</dbReference>
<dbReference type="PROSITE" id="PS50931">
    <property type="entry name" value="HTH_LYSR"/>
    <property type="match status" value="1"/>
</dbReference>
<feature type="domain" description="HTH lysR-type" evidence="5">
    <location>
        <begin position="1"/>
        <end position="58"/>
    </location>
</feature>
<evidence type="ECO:0000256" key="3">
    <source>
        <dbReference type="ARBA" id="ARBA00023125"/>
    </source>
</evidence>
<dbReference type="FunFam" id="1.10.10.10:FF:000001">
    <property type="entry name" value="LysR family transcriptional regulator"/>
    <property type="match status" value="1"/>
</dbReference>
<keyword evidence="7" id="KW-1185">Reference proteome</keyword>
<dbReference type="Pfam" id="PF03466">
    <property type="entry name" value="LysR_substrate"/>
    <property type="match status" value="1"/>
</dbReference>
<keyword evidence="4" id="KW-0804">Transcription</keyword>
<evidence type="ECO:0000256" key="4">
    <source>
        <dbReference type="ARBA" id="ARBA00023163"/>
    </source>
</evidence>
<evidence type="ECO:0000256" key="1">
    <source>
        <dbReference type="ARBA" id="ARBA00009437"/>
    </source>
</evidence>
<dbReference type="EMBL" id="CP013862">
    <property type="protein sequence ID" value="ALX48608.1"/>
    <property type="molecule type" value="Genomic_DNA"/>
</dbReference>
<dbReference type="GO" id="GO:0003700">
    <property type="term" value="F:DNA-binding transcription factor activity"/>
    <property type="evidence" value="ECO:0007669"/>
    <property type="project" value="InterPro"/>
</dbReference>
<dbReference type="CDD" id="cd05466">
    <property type="entry name" value="PBP2_LTTR_substrate"/>
    <property type="match status" value="1"/>
</dbReference>
<organism evidence="6 7">
    <name type="scientific">Lentibacillus amyloliquefaciens</name>
    <dbReference type="NCBI Taxonomy" id="1472767"/>
    <lineage>
        <taxon>Bacteria</taxon>
        <taxon>Bacillati</taxon>
        <taxon>Bacillota</taxon>
        <taxon>Bacilli</taxon>
        <taxon>Bacillales</taxon>
        <taxon>Bacillaceae</taxon>
        <taxon>Lentibacillus</taxon>
    </lineage>
</organism>
<reference evidence="6 7" key="1">
    <citation type="submission" date="2016-01" db="EMBL/GenBank/DDBJ databases">
        <title>Complete genome sequence of strain Lentibacillus amyloliquefaciens LAM0015T isolated from saline sediment.</title>
        <authorList>
            <person name="Wang J.-L."/>
            <person name="He M.-X."/>
        </authorList>
    </citation>
    <scope>NUCLEOTIDE SEQUENCE [LARGE SCALE GENOMIC DNA]</scope>
    <source>
        <strain evidence="6 7">LAM0015</strain>
    </source>
</reference>
<accession>A0A0U3W5Z7</accession>
<dbReference type="SUPFAM" id="SSF53850">
    <property type="entry name" value="Periplasmic binding protein-like II"/>
    <property type="match status" value="1"/>
</dbReference>
<sequence length="294" mass="33401">MNESQLQTFMTVAEYKSYSKAAIILNVTQPTVTSRIKTLEENLGCSLFTRIGHDILLTEEGKRFIDYAHNILSYMDYSKEIANAHKDPGIKVGFTPGYSYSFIIELLKTIQSIKNVDIKVIEGHDSVSLNDRVLAGDIDLIFTREIVSNNPDITSEYLFDNNLVCVLPSDHRLCDKPVLCTQDLKNETIISFKRNSVLWSQIDKQLIGAQNITRIDVENNEMLLKAVSNGIGIGIIPELGTDDRYKTNVSIKHITEIDNISNKVYVHYRESSKMKDLAKKIIYAIINHKYSEVY</sequence>
<keyword evidence="3" id="KW-0238">DNA-binding</keyword>
<dbReference type="Proteomes" id="UP000050331">
    <property type="component" value="Chromosome"/>
</dbReference>
<dbReference type="PRINTS" id="PR00039">
    <property type="entry name" value="HTHLYSR"/>
</dbReference>